<evidence type="ECO:0000256" key="2">
    <source>
        <dbReference type="SAM" id="MobiDB-lite"/>
    </source>
</evidence>
<dbReference type="GO" id="GO:0016020">
    <property type="term" value="C:membrane"/>
    <property type="evidence" value="ECO:0007669"/>
    <property type="project" value="UniProtKB-SubCell"/>
</dbReference>
<feature type="domain" description="DUF2421" evidence="4">
    <location>
        <begin position="841"/>
        <end position="1119"/>
    </location>
</feature>
<dbReference type="InterPro" id="IPR018823">
    <property type="entry name" value="ArAE_2_N"/>
</dbReference>
<dbReference type="Pfam" id="PF10337">
    <property type="entry name" value="ArAE_2_N"/>
    <property type="match status" value="1"/>
</dbReference>
<feature type="transmembrane region" description="Helical" evidence="3">
    <location>
        <begin position="782"/>
        <end position="803"/>
    </location>
</feature>
<feature type="region of interest" description="Disordered" evidence="2">
    <location>
        <begin position="622"/>
        <end position="652"/>
    </location>
</feature>
<reference evidence="6" key="1">
    <citation type="submission" date="2023-03" db="EMBL/GenBank/DDBJ databases">
        <title>Massive genome expansion in bonnet fungi (Mycena s.s.) driven by repeated elements and novel gene families across ecological guilds.</title>
        <authorList>
            <consortium name="Lawrence Berkeley National Laboratory"/>
            <person name="Harder C.B."/>
            <person name="Miyauchi S."/>
            <person name="Viragh M."/>
            <person name="Kuo A."/>
            <person name="Thoen E."/>
            <person name="Andreopoulos B."/>
            <person name="Lu D."/>
            <person name="Skrede I."/>
            <person name="Drula E."/>
            <person name="Henrissat B."/>
            <person name="Morin E."/>
            <person name="Kohler A."/>
            <person name="Barry K."/>
            <person name="LaButti K."/>
            <person name="Morin E."/>
            <person name="Salamov A."/>
            <person name="Lipzen A."/>
            <person name="Mereny Z."/>
            <person name="Hegedus B."/>
            <person name="Baldrian P."/>
            <person name="Stursova M."/>
            <person name="Weitz H."/>
            <person name="Taylor A."/>
            <person name="Grigoriev I.V."/>
            <person name="Nagy L.G."/>
            <person name="Martin F."/>
            <person name="Kauserud H."/>
        </authorList>
    </citation>
    <scope>NUCLEOTIDE SEQUENCE</scope>
    <source>
        <strain evidence="6">9284</strain>
    </source>
</reference>
<evidence type="ECO:0000259" key="5">
    <source>
        <dbReference type="Pfam" id="PF10337"/>
    </source>
</evidence>
<gene>
    <name evidence="6" type="ORF">FB45DRAFT_939576</name>
</gene>
<evidence type="ECO:0000256" key="3">
    <source>
        <dbReference type="SAM" id="Phobius"/>
    </source>
</evidence>
<dbReference type="EMBL" id="JARKIF010000030">
    <property type="protein sequence ID" value="KAJ7612695.1"/>
    <property type="molecule type" value="Genomic_DNA"/>
</dbReference>
<dbReference type="AlphaFoldDB" id="A0AAD7B7Q7"/>
<name>A0AAD7B7Q7_9AGAR</name>
<evidence type="ECO:0000313" key="7">
    <source>
        <dbReference type="Proteomes" id="UP001221142"/>
    </source>
</evidence>
<keyword evidence="1" id="KW-0175">Coiled coil</keyword>
<feature type="transmembrane region" description="Helical" evidence="3">
    <location>
        <begin position="137"/>
        <end position="157"/>
    </location>
</feature>
<dbReference type="Proteomes" id="UP001221142">
    <property type="component" value="Unassembled WGS sequence"/>
</dbReference>
<sequence>MTASSSSDTDEKAQHSAPQDSTMEGEKLVPAEIPPPKRTATTASKAPEAAGGLKKDVAEKAMAPGPFAWIKPAMKNPRTLKTLARCLLVTAATLILLVDKTTLNTMGQAGFFAAIVSVMLPPSLALSMFAFASFTLLMGMLLGWAWSNAAMAAALSVQSKSLLASRQAAAVKAAQAAGVSPTLYIQSLVFKGYFIDKRSAAVYGAMFFIGTYGMGAIRAHAPKLQLLGIFGTIVMDVVATFGPLFPTQQYTLAKLFLIPTAYYIAIALAALAVIFPESLNHIWLRTLDQAYFGPVTAILSLQNAALAEKPSDHVKWAGVAEKVVSARIAIGGGLAALAAQIGLIDLEISVGRLGPGDLKRLAPEIRGLGFRANGLLAFTRAVLQSNIDDEAAAEHLADLNNGGSVSSTHVDSRFARRRARVVERETRHGHDLDTLVPILAEASAPLRTAAASALAALRAWFLGCNAGRWTGLFRIGGAAAKEGAKKRSEALREAQEKLEGALQEFRAVERARLVKPFERFFDPATGRLLAPHRESEREAETFAVRSLFICFMFADTLDVFAVRLLRVLALIVDLDGRREGVRVWFPTGFGKIWRKATSRTPGVADSQPVGMGFVEDPTKFENEGAGGSLDEEVEDGEEEKTQRPRNPDALPPKTSLGRFLVALGGSLRWFKSPEGIFALRHAVVSLALWVPSVVPRTAGFYYANKGLWALIMAQTGLATFAGDQLFGLVIRLSGTIVGLLNGMVAWYIAAPGKHNGNPYALVVVATVFTAPFMFGRIASPPVYVMFWTMVAVTTVFVVGYSWLDTHFTLAVNSGVGIEIGWKRALLVIIGFVAGAIVMMFPRPTSARTLVRRTLAATLLELGNTFGTEVELFLAEEARSRSGHYEKEDVDWVDRVLCGGAVSPKERRIRRVAKRILAIFERLQALAPSLKTAQWEPTVQGVWPSDKYELLHAKATQFITSLSLLGGAFSKLDPKWCNILVHRTPFLNPNLLSDLFSTIDILSHALSAGRPIPASLPCLRDRLVYHDAFIRALEPNNGPPASFDIPIRQDSDSELADSEHVSEFVAGKVEGASIGFQELSLDVLMDESLPTHSTAVIALQNIFAIIDDIRVIVRDLCGETTFRGFDALQHEFLGREEAALGTFARQ</sequence>
<feature type="transmembrane region" description="Helical" evidence="3">
    <location>
        <begin position="200"/>
        <end position="217"/>
    </location>
</feature>
<feature type="compositionally biased region" description="Acidic residues" evidence="2">
    <location>
        <begin position="629"/>
        <end position="638"/>
    </location>
</feature>
<organism evidence="6 7">
    <name type="scientific">Roridomyces roridus</name>
    <dbReference type="NCBI Taxonomy" id="1738132"/>
    <lineage>
        <taxon>Eukaryota</taxon>
        <taxon>Fungi</taxon>
        <taxon>Dikarya</taxon>
        <taxon>Basidiomycota</taxon>
        <taxon>Agaricomycotina</taxon>
        <taxon>Agaricomycetes</taxon>
        <taxon>Agaricomycetidae</taxon>
        <taxon>Agaricales</taxon>
        <taxon>Marasmiineae</taxon>
        <taxon>Mycenaceae</taxon>
        <taxon>Roridomyces</taxon>
    </lineage>
</organism>
<feature type="transmembrane region" description="Helical" evidence="3">
    <location>
        <begin position="224"/>
        <end position="244"/>
    </location>
</feature>
<dbReference type="PANTHER" id="PTHR37994">
    <property type="entry name" value="ARAE_2_N DOMAIN-CONTAINING PROTEIN-RELATED"/>
    <property type="match status" value="1"/>
</dbReference>
<feature type="domain" description="Putative ER transporter 6TM N-terminal" evidence="5">
    <location>
        <begin position="68"/>
        <end position="514"/>
    </location>
</feature>
<keyword evidence="3" id="KW-1133">Transmembrane helix</keyword>
<evidence type="ECO:0000313" key="6">
    <source>
        <dbReference type="EMBL" id="KAJ7612695.1"/>
    </source>
</evidence>
<feature type="transmembrane region" description="Helical" evidence="3">
    <location>
        <begin position="823"/>
        <end position="841"/>
    </location>
</feature>
<feature type="region of interest" description="Disordered" evidence="2">
    <location>
        <begin position="1"/>
        <end position="55"/>
    </location>
</feature>
<keyword evidence="7" id="KW-1185">Reference proteome</keyword>
<dbReference type="Pfam" id="PF10334">
    <property type="entry name" value="BRE4"/>
    <property type="match status" value="1"/>
</dbReference>
<protein>
    <recommendedName>
        <fullName evidence="8">ER transporter 6TM N-terminal domain-containing protein</fullName>
    </recommendedName>
</protein>
<evidence type="ECO:0000259" key="4">
    <source>
        <dbReference type="Pfam" id="PF10334"/>
    </source>
</evidence>
<feature type="transmembrane region" description="Helical" evidence="3">
    <location>
        <begin position="256"/>
        <end position="275"/>
    </location>
</feature>
<feature type="coiled-coil region" evidence="1">
    <location>
        <begin position="481"/>
        <end position="511"/>
    </location>
</feature>
<dbReference type="PANTHER" id="PTHR37994:SF3">
    <property type="entry name" value="ER TRANSPORTER 6TM N-TERMINAL DOMAIN-CONTAINING PROTEIN"/>
    <property type="match status" value="1"/>
</dbReference>
<keyword evidence="3" id="KW-0812">Transmembrane</keyword>
<feature type="transmembrane region" description="Helical" evidence="3">
    <location>
        <begin position="728"/>
        <end position="750"/>
    </location>
</feature>
<proteinExistence type="predicted"/>
<keyword evidence="3" id="KW-0472">Membrane</keyword>
<feature type="transmembrane region" description="Helical" evidence="3">
    <location>
        <begin position="756"/>
        <end position="775"/>
    </location>
</feature>
<comment type="caution">
    <text evidence="6">The sequence shown here is derived from an EMBL/GenBank/DDBJ whole genome shotgun (WGS) entry which is preliminary data.</text>
</comment>
<dbReference type="InterPro" id="IPR018820">
    <property type="entry name" value="BRE4-related_DUF2421"/>
</dbReference>
<evidence type="ECO:0008006" key="8">
    <source>
        <dbReference type="Google" id="ProtNLM"/>
    </source>
</evidence>
<feature type="transmembrane region" description="Helical" evidence="3">
    <location>
        <begin position="110"/>
        <end position="131"/>
    </location>
</feature>
<accession>A0AAD7B7Q7</accession>
<evidence type="ECO:0000256" key="1">
    <source>
        <dbReference type="SAM" id="Coils"/>
    </source>
</evidence>